<sequence>MTIQAVERTFVTVKYLATGFAAAAIVGAAAAGVTSVATVVPQVQLTVFGAPLPLDPPAAVPAPEQLTDVLNTLADPAIPAAGKSHLVEGGLGPVESSVMDRKMAKGVANGKFPLSIGVANIAPAGPGAATADVTASGPQMEPRTVNLMFVDQGGWKLSRSSLMTLSQMTSSN</sequence>
<evidence type="ECO:0000259" key="3">
    <source>
        <dbReference type="Pfam" id="PF26580"/>
    </source>
</evidence>
<name>A0A1B8SB44_9MYCO</name>
<evidence type="ECO:0000313" key="4">
    <source>
        <dbReference type="EMBL" id="OBY29950.1"/>
    </source>
</evidence>
<dbReference type="InterPro" id="IPR058644">
    <property type="entry name" value="Mtb12-like_C"/>
</dbReference>
<proteinExistence type="inferred from homology"/>
<dbReference type="EMBL" id="MVHU01000004">
    <property type="protein sequence ID" value="ORA82279.1"/>
    <property type="molecule type" value="Genomic_DNA"/>
</dbReference>
<comment type="similarity">
    <text evidence="2">Belongs to the MTB12 family.</text>
</comment>
<gene>
    <name evidence="4" type="ORF">ACT18_20110</name>
    <name evidence="5" type="ORF">BST28_04645</name>
</gene>
<feature type="domain" description="Low molecular weight antigen MTB12-like C-terminal" evidence="3">
    <location>
        <begin position="59"/>
        <end position="170"/>
    </location>
</feature>
<dbReference type="Proteomes" id="UP000192713">
    <property type="component" value="Unassembled WGS sequence"/>
</dbReference>
<dbReference type="EMBL" id="LFOE01000043">
    <property type="protein sequence ID" value="OBY29950.1"/>
    <property type="molecule type" value="Genomic_DNA"/>
</dbReference>
<dbReference type="RefSeq" id="WP_052312243.1">
    <property type="nucleotide sequence ID" value="NZ_JAACYR010000012.1"/>
</dbReference>
<evidence type="ECO:0000313" key="7">
    <source>
        <dbReference type="Proteomes" id="UP000192713"/>
    </source>
</evidence>
<evidence type="ECO:0000256" key="1">
    <source>
        <dbReference type="ARBA" id="ARBA00022729"/>
    </source>
</evidence>
<comment type="caution">
    <text evidence="4">The sequence shown here is derived from an EMBL/GenBank/DDBJ whole genome shotgun (WGS) entry which is preliminary data.</text>
</comment>
<dbReference type="AlphaFoldDB" id="A0A1B8SB44"/>
<evidence type="ECO:0000256" key="2">
    <source>
        <dbReference type="ARBA" id="ARBA00093774"/>
    </source>
</evidence>
<accession>A0A1B8SB44</accession>
<keyword evidence="6" id="KW-1185">Reference proteome</keyword>
<protein>
    <recommendedName>
        <fullName evidence="3">Low molecular weight antigen MTB12-like C-terminal domain-containing protein</fullName>
    </recommendedName>
</protein>
<organism evidence="4 6">
    <name type="scientific">Mycolicibacter kumamotonensis</name>
    <dbReference type="NCBI Taxonomy" id="354243"/>
    <lineage>
        <taxon>Bacteria</taxon>
        <taxon>Bacillati</taxon>
        <taxon>Actinomycetota</taxon>
        <taxon>Actinomycetes</taxon>
        <taxon>Mycobacteriales</taxon>
        <taxon>Mycobacteriaceae</taxon>
        <taxon>Mycolicibacter</taxon>
    </lineage>
</organism>
<evidence type="ECO:0000313" key="6">
    <source>
        <dbReference type="Proteomes" id="UP000092668"/>
    </source>
</evidence>
<evidence type="ECO:0000313" key="5">
    <source>
        <dbReference type="EMBL" id="ORA82279.1"/>
    </source>
</evidence>
<dbReference type="PATRIC" id="fig|354243.3.peg.4158"/>
<reference evidence="4 6" key="1">
    <citation type="submission" date="2015-06" db="EMBL/GenBank/DDBJ databases">
        <title>Genome sequence of Mycobacterium kumamotonense strain Roo.</title>
        <authorList>
            <person name="Greninger A.L."/>
            <person name="Cunningham G."/>
            <person name="Miller S."/>
        </authorList>
    </citation>
    <scope>NUCLEOTIDE SEQUENCE [LARGE SCALE GENOMIC DNA]</scope>
    <source>
        <strain evidence="4 6">Roo</strain>
    </source>
</reference>
<keyword evidence="1" id="KW-0732">Signal</keyword>
<dbReference type="Pfam" id="PF26580">
    <property type="entry name" value="Mtb12_C"/>
    <property type="match status" value="1"/>
</dbReference>
<dbReference type="STRING" id="354243.BST28_04645"/>
<dbReference type="Proteomes" id="UP000092668">
    <property type="component" value="Unassembled WGS sequence"/>
</dbReference>
<reference evidence="5 7" key="2">
    <citation type="submission" date="2017-02" db="EMBL/GenBank/DDBJ databases">
        <title>The new phylogeny of genus Mycobacterium.</title>
        <authorList>
            <person name="Tortoli E."/>
            <person name="Trovato A."/>
            <person name="Cirillo D.M."/>
        </authorList>
    </citation>
    <scope>NUCLEOTIDE SEQUENCE [LARGE SCALE GENOMIC DNA]</scope>
    <source>
        <strain evidence="5 7">DSM 45093</strain>
    </source>
</reference>